<accession>A0ABS8V9J6</accession>
<dbReference type="EMBL" id="JACEIK010004021">
    <property type="protein sequence ID" value="MCD9643873.1"/>
    <property type="molecule type" value="Genomic_DNA"/>
</dbReference>
<evidence type="ECO:0000313" key="1">
    <source>
        <dbReference type="EMBL" id="MCD9643873.1"/>
    </source>
</evidence>
<evidence type="ECO:0000313" key="2">
    <source>
        <dbReference type="Proteomes" id="UP000823775"/>
    </source>
</evidence>
<reference evidence="1 2" key="1">
    <citation type="journal article" date="2021" name="BMC Genomics">
        <title>Datura genome reveals duplications of psychoactive alkaloid biosynthetic genes and high mutation rate following tissue culture.</title>
        <authorList>
            <person name="Rajewski A."/>
            <person name="Carter-House D."/>
            <person name="Stajich J."/>
            <person name="Litt A."/>
        </authorList>
    </citation>
    <scope>NUCLEOTIDE SEQUENCE [LARGE SCALE GENOMIC DNA]</scope>
    <source>
        <strain evidence="1">AR-01</strain>
    </source>
</reference>
<comment type="caution">
    <text evidence="1">The sequence shown here is derived from an EMBL/GenBank/DDBJ whole genome shotgun (WGS) entry which is preliminary data.</text>
</comment>
<name>A0ABS8V9J6_DATST</name>
<dbReference type="Proteomes" id="UP000823775">
    <property type="component" value="Unassembled WGS sequence"/>
</dbReference>
<feature type="non-terminal residue" evidence="1">
    <location>
        <position position="127"/>
    </location>
</feature>
<gene>
    <name evidence="1" type="ORF">HAX54_031757</name>
</gene>
<organism evidence="1 2">
    <name type="scientific">Datura stramonium</name>
    <name type="common">Jimsonweed</name>
    <name type="synonym">Common thornapple</name>
    <dbReference type="NCBI Taxonomy" id="4076"/>
    <lineage>
        <taxon>Eukaryota</taxon>
        <taxon>Viridiplantae</taxon>
        <taxon>Streptophyta</taxon>
        <taxon>Embryophyta</taxon>
        <taxon>Tracheophyta</taxon>
        <taxon>Spermatophyta</taxon>
        <taxon>Magnoliopsida</taxon>
        <taxon>eudicotyledons</taxon>
        <taxon>Gunneridae</taxon>
        <taxon>Pentapetalae</taxon>
        <taxon>asterids</taxon>
        <taxon>lamiids</taxon>
        <taxon>Solanales</taxon>
        <taxon>Solanaceae</taxon>
        <taxon>Solanoideae</taxon>
        <taxon>Datureae</taxon>
        <taxon>Datura</taxon>
    </lineage>
</organism>
<protein>
    <submittedName>
        <fullName evidence="1">Uncharacterized protein</fullName>
    </submittedName>
</protein>
<keyword evidence="2" id="KW-1185">Reference proteome</keyword>
<feature type="non-terminal residue" evidence="1">
    <location>
        <position position="1"/>
    </location>
</feature>
<sequence length="127" mass="14234">KGTKRSNSSAAKAPHSRRFKAKAVEEHGLKWFNAQKEAKCALKNWIDDGCLALEYPTIHATICELGLGYVFVEPEDARSFNAFVFMPVVDSMMYAILSSKSTSHAVEGLKEERGECVIEKEGRRRPE</sequence>
<proteinExistence type="predicted"/>